<dbReference type="RefSeq" id="WP_157848039.1">
    <property type="nucleotide sequence ID" value="NZ_JBEZVI010000048.1"/>
</dbReference>
<dbReference type="EMBL" id="JBEZVI010000048">
    <property type="protein sequence ID" value="MEU3714412.1"/>
    <property type="molecule type" value="Genomic_DNA"/>
</dbReference>
<proteinExistence type="predicted"/>
<dbReference type="Proteomes" id="UP001550853">
    <property type="component" value="Unassembled WGS sequence"/>
</dbReference>
<keyword evidence="2" id="KW-1185">Reference proteome</keyword>
<protein>
    <submittedName>
        <fullName evidence="1">Uncharacterized protein</fullName>
    </submittedName>
</protein>
<organism evidence="1 2">
    <name type="scientific">Streptomyces catenulae</name>
    <dbReference type="NCBI Taxonomy" id="66875"/>
    <lineage>
        <taxon>Bacteria</taxon>
        <taxon>Bacillati</taxon>
        <taxon>Actinomycetota</taxon>
        <taxon>Actinomycetes</taxon>
        <taxon>Kitasatosporales</taxon>
        <taxon>Streptomycetaceae</taxon>
        <taxon>Streptomyces</taxon>
    </lineage>
</organism>
<reference evidence="1 2" key="1">
    <citation type="submission" date="2024-06" db="EMBL/GenBank/DDBJ databases">
        <title>The Natural Products Discovery Center: Release of the First 8490 Sequenced Strains for Exploring Actinobacteria Biosynthetic Diversity.</title>
        <authorList>
            <person name="Kalkreuter E."/>
            <person name="Kautsar S.A."/>
            <person name="Yang D."/>
            <person name="Bader C.D."/>
            <person name="Teijaro C.N."/>
            <person name="Fluegel L."/>
            <person name="Davis C.M."/>
            <person name="Simpson J.R."/>
            <person name="Lauterbach L."/>
            <person name="Steele A.D."/>
            <person name="Gui C."/>
            <person name="Meng S."/>
            <person name="Li G."/>
            <person name="Viehrig K."/>
            <person name="Ye F."/>
            <person name="Su P."/>
            <person name="Kiefer A.F."/>
            <person name="Nichols A."/>
            <person name="Cepeda A.J."/>
            <person name="Yan W."/>
            <person name="Fan B."/>
            <person name="Jiang Y."/>
            <person name="Adhikari A."/>
            <person name="Zheng C.-J."/>
            <person name="Schuster L."/>
            <person name="Cowan T.M."/>
            <person name="Smanski M.J."/>
            <person name="Chevrette M.G."/>
            <person name="De Carvalho L.P.S."/>
            <person name="Shen B."/>
        </authorList>
    </citation>
    <scope>NUCLEOTIDE SEQUENCE [LARGE SCALE GENOMIC DNA]</scope>
    <source>
        <strain evidence="1 2">NPDC033039</strain>
    </source>
</reference>
<evidence type="ECO:0000313" key="2">
    <source>
        <dbReference type="Proteomes" id="UP001550853"/>
    </source>
</evidence>
<accession>A0ABV2Z8U3</accession>
<gene>
    <name evidence="1" type="ORF">AB0E61_30480</name>
</gene>
<sequence>MSNPMSDDELFDSIRELGAARNQLHDPSISDSDREANKVIADVTAARLAANHREENN</sequence>
<name>A0ABV2Z8U3_9ACTN</name>
<evidence type="ECO:0000313" key="1">
    <source>
        <dbReference type="EMBL" id="MEU3714412.1"/>
    </source>
</evidence>
<comment type="caution">
    <text evidence="1">The sequence shown here is derived from an EMBL/GenBank/DDBJ whole genome shotgun (WGS) entry which is preliminary data.</text>
</comment>